<dbReference type="Proteomes" id="UP000232003">
    <property type="component" value="Chromosome"/>
</dbReference>
<evidence type="ECO:0000256" key="2">
    <source>
        <dbReference type="SAM" id="Phobius"/>
    </source>
</evidence>
<keyword evidence="2" id="KW-0812">Transmembrane</keyword>
<accession>A0A2K8SMA6</accession>
<dbReference type="AlphaFoldDB" id="A0A2K8SMA6"/>
<evidence type="ECO:0000313" key="4">
    <source>
        <dbReference type="Proteomes" id="UP000232003"/>
    </source>
</evidence>
<sequence length="575" mass="63719">MRLLNIPWKRVSKRYYYFLLSLSLALLLLFTSVELGKAETINSTGQPNNNNSGDTSTTTSTQQTSTQLAIIPEVASIKSISPKDFYVSIPQSIIPEDNSRYENERINVVVTGENFPKQDNSPQNKIEIKIGKFSNIAIARAKVAENGKAIFASFNNEQLAKLNTGKNPVIVEIGGNATDIDPQEADEKLQVTVERPVSVKTTLIVFIVTAICVFMLLIIIYLLTRDAYSLTRKTKKPNLSTTFSENKTKKLNLLEWFLVDVQTNTYSLGRAQFLWWLAIIVFGYLFLLIGRGLFRRTWEFIPLSGFGYTFLISLATLVTAQATSEIRGSKGSGEVNPGWSDLVVHGGVVALERVQQIVWNLIIGIAFIVIILATYPTASSFPTIPSELLALIGISATGYIGGKAIRKPGPNINQVVLYAPPEESNLPPDYITIAGANFSLGGKILNSEGNEEVNTQIKDAGLIVQMVYLKDTKTKEEISETLVEIKKDDIVTIKPDPNAPMEFCRRFKIPLKGLKTLSDNNWLDKFLEHYKKKEVKITIINADGQKAVWDGSIITPEREIPPPATVPEQSKSDDA</sequence>
<dbReference type="KEGG" id="nfl:COO91_02462"/>
<evidence type="ECO:0000313" key="3">
    <source>
        <dbReference type="EMBL" id="AUB36547.1"/>
    </source>
</evidence>
<feature type="transmembrane region" description="Helical" evidence="2">
    <location>
        <begin position="357"/>
        <end position="378"/>
    </location>
</feature>
<gene>
    <name evidence="3" type="ORF">COO91_02462</name>
</gene>
<feature type="transmembrane region" description="Helical" evidence="2">
    <location>
        <begin position="300"/>
        <end position="320"/>
    </location>
</feature>
<feature type="region of interest" description="Disordered" evidence="1">
    <location>
        <begin position="40"/>
        <end position="63"/>
    </location>
</feature>
<organism evidence="3 4">
    <name type="scientific">Nostoc flagelliforme CCNUN1</name>
    <dbReference type="NCBI Taxonomy" id="2038116"/>
    <lineage>
        <taxon>Bacteria</taxon>
        <taxon>Bacillati</taxon>
        <taxon>Cyanobacteriota</taxon>
        <taxon>Cyanophyceae</taxon>
        <taxon>Nostocales</taxon>
        <taxon>Nostocaceae</taxon>
        <taxon>Nostoc</taxon>
    </lineage>
</organism>
<feature type="compositionally biased region" description="Polar residues" evidence="1">
    <location>
        <begin position="40"/>
        <end position="54"/>
    </location>
</feature>
<feature type="transmembrane region" description="Helical" evidence="2">
    <location>
        <begin position="273"/>
        <end position="294"/>
    </location>
</feature>
<reference evidence="3 4" key="1">
    <citation type="submission" date="2017-11" db="EMBL/GenBank/DDBJ databases">
        <title>Complete genome of a free-living desiccation-tolerant cyanobacterium and its photosynthetic adaptation to extreme terrestrial habitat.</title>
        <authorList>
            <person name="Shang J."/>
        </authorList>
    </citation>
    <scope>NUCLEOTIDE SEQUENCE [LARGE SCALE GENOMIC DNA]</scope>
    <source>
        <strain evidence="3 4">CCNUN1</strain>
    </source>
</reference>
<dbReference type="EMBL" id="CP024785">
    <property type="protein sequence ID" value="AUB36547.1"/>
    <property type="molecule type" value="Genomic_DNA"/>
</dbReference>
<evidence type="ECO:0000256" key="1">
    <source>
        <dbReference type="SAM" id="MobiDB-lite"/>
    </source>
</evidence>
<feature type="transmembrane region" description="Helical" evidence="2">
    <location>
        <begin position="203"/>
        <end position="223"/>
    </location>
</feature>
<keyword evidence="2" id="KW-0472">Membrane</keyword>
<name>A0A2K8SMA6_9NOSO</name>
<keyword evidence="2" id="KW-1133">Transmembrane helix</keyword>
<proteinExistence type="predicted"/>
<keyword evidence="4" id="KW-1185">Reference proteome</keyword>
<feature type="region of interest" description="Disordered" evidence="1">
    <location>
        <begin position="556"/>
        <end position="575"/>
    </location>
</feature>
<protein>
    <submittedName>
        <fullName evidence="3">Uncharacterized protein</fullName>
    </submittedName>
</protein>